<accession>A0ABS5SC33</accession>
<protein>
    <submittedName>
        <fullName evidence="2">Uncharacterized protein</fullName>
    </submittedName>
</protein>
<organism evidence="2 3">
    <name type="scientific">Geomobilimonas luticola</name>
    <dbReference type="NCBI Taxonomy" id="1114878"/>
    <lineage>
        <taxon>Bacteria</taxon>
        <taxon>Pseudomonadati</taxon>
        <taxon>Thermodesulfobacteriota</taxon>
        <taxon>Desulfuromonadia</taxon>
        <taxon>Geobacterales</taxon>
        <taxon>Geobacteraceae</taxon>
        <taxon>Geomobilimonas</taxon>
    </lineage>
</organism>
<feature type="transmembrane region" description="Helical" evidence="1">
    <location>
        <begin position="97"/>
        <end position="116"/>
    </location>
</feature>
<feature type="transmembrane region" description="Helical" evidence="1">
    <location>
        <begin position="6"/>
        <end position="26"/>
    </location>
</feature>
<gene>
    <name evidence="2" type="ORF">KI810_07740</name>
</gene>
<name>A0ABS5SC33_9BACT</name>
<dbReference type="EMBL" id="JAHCVK010000002">
    <property type="protein sequence ID" value="MBT0652944.1"/>
    <property type="molecule type" value="Genomic_DNA"/>
</dbReference>
<evidence type="ECO:0000256" key="1">
    <source>
        <dbReference type="SAM" id="Phobius"/>
    </source>
</evidence>
<proteinExistence type="predicted"/>
<dbReference type="Proteomes" id="UP000756860">
    <property type="component" value="Unassembled WGS sequence"/>
</dbReference>
<feature type="transmembrane region" description="Helical" evidence="1">
    <location>
        <begin position="158"/>
        <end position="176"/>
    </location>
</feature>
<evidence type="ECO:0000313" key="2">
    <source>
        <dbReference type="EMBL" id="MBT0652944.1"/>
    </source>
</evidence>
<dbReference type="RefSeq" id="WP_214174934.1">
    <property type="nucleotide sequence ID" value="NZ_JAHCVK010000002.1"/>
</dbReference>
<feature type="transmembrane region" description="Helical" evidence="1">
    <location>
        <begin position="33"/>
        <end position="51"/>
    </location>
</feature>
<evidence type="ECO:0000313" key="3">
    <source>
        <dbReference type="Proteomes" id="UP000756860"/>
    </source>
</evidence>
<keyword evidence="3" id="KW-1185">Reference proteome</keyword>
<sequence length="242" mass="27463">MDDIGNLIGIIQVVFWLLAGGMSFYFSIGNARVWTSISVGFFLIFLSQFYLLAPWADYTRLEAVHYIIGTVAIMVMTHGFQEYYVFSRTLDIGGSKAAVYLGTLGVICVSSVFIFINPEPTYTVLRNIRMIENASWVFLAVINIDLIRKIYVQIRDSVISKGFVAFGIVFFFIFLWKGSELYLQVFCWDNDWHIFATNNGIADTVDLYSDRIAFSLLVNQIGGMLSALSVGGTFIYLYRLLR</sequence>
<feature type="transmembrane region" description="Helical" evidence="1">
    <location>
        <begin position="63"/>
        <end position="85"/>
    </location>
</feature>
<keyword evidence="1" id="KW-0812">Transmembrane</keyword>
<comment type="caution">
    <text evidence="2">The sequence shown here is derived from an EMBL/GenBank/DDBJ whole genome shotgun (WGS) entry which is preliminary data.</text>
</comment>
<keyword evidence="1" id="KW-1133">Transmembrane helix</keyword>
<keyword evidence="1" id="KW-0472">Membrane</keyword>
<feature type="transmembrane region" description="Helical" evidence="1">
    <location>
        <begin position="212"/>
        <end position="238"/>
    </location>
</feature>
<reference evidence="2 3" key="1">
    <citation type="submission" date="2021-05" db="EMBL/GenBank/DDBJ databases">
        <title>The draft genome of Geobacter luticola JCM 17780.</title>
        <authorList>
            <person name="Xu Z."/>
            <person name="Masuda Y."/>
            <person name="Itoh H."/>
            <person name="Senoo K."/>
        </authorList>
    </citation>
    <scope>NUCLEOTIDE SEQUENCE [LARGE SCALE GENOMIC DNA]</scope>
    <source>
        <strain evidence="2 3">JCM 17780</strain>
    </source>
</reference>